<gene>
    <name evidence="1" type="ORF">V1478_012156</name>
</gene>
<dbReference type="Proteomes" id="UP001607302">
    <property type="component" value="Unassembled WGS sequence"/>
</dbReference>
<reference evidence="1 2" key="1">
    <citation type="journal article" date="2024" name="Ann. Entomol. Soc. Am.">
        <title>Genomic analyses of the southern and eastern yellowjacket wasps (Hymenoptera: Vespidae) reveal evolutionary signatures of social life.</title>
        <authorList>
            <person name="Catto M.A."/>
            <person name="Caine P.B."/>
            <person name="Orr S.E."/>
            <person name="Hunt B.G."/>
            <person name="Goodisman M.A.D."/>
        </authorList>
    </citation>
    <scope>NUCLEOTIDE SEQUENCE [LARGE SCALE GENOMIC DNA]</scope>
    <source>
        <strain evidence="1">233</strain>
        <tissue evidence="1">Head and thorax</tissue>
    </source>
</reference>
<evidence type="ECO:0000313" key="1">
    <source>
        <dbReference type="EMBL" id="KAL2718280.1"/>
    </source>
</evidence>
<protein>
    <submittedName>
        <fullName evidence="1">Uncharacterized protein</fullName>
    </submittedName>
</protein>
<accession>A0ABD2AF27</accession>
<evidence type="ECO:0000313" key="2">
    <source>
        <dbReference type="Proteomes" id="UP001607302"/>
    </source>
</evidence>
<keyword evidence="2" id="KW-1185">Reference proteome</keyword>
<sequence>MPIWDEVTLCGKVTLCKISRGTSLKNVKRYTHLQCSTRNLASVFASLWISFIGGRHAEDLSSVLVSFELYDKISCTNYDRYAEEKEERDEEVKERRSDKEERKNWIKRPVEGLTAERICVFPFANRPFFASRELLRWPFWCANFGQEDPRGVSNILDYSKDRKEDRSEGRKIGLEMLGKEKTGIYESRVAHKSVLYYGKRGRTRDDFANMLRNEWRIENQRSMPVTYMRKAGFGRFRGVGFVERSSYPFRIVGLAKFKGRHHREKDVRLQFRKSPGSSVFTVMRR</sequence>
<dbReference type="EMBL" id="JAUDFV010000152">
    <property type="protein sequence ID" value="KAL2718280.1"/>
    <property type="molecule type" value="Genomic_DNA"/>
</dbReference>
<proteinExistence type="predicted"/>
<comment type="caution">
    <text evidence="1">The sequence shown here is derived from an EMBL/GenBank/DDBJ whole genome shotgun (WGS) entry which is preliminary data.</text>
</comment>
<organism evidence="1 2">
    <name type="scientific">Vespula squamosa</name>
    <name type="common">Southern yellow jacket</name>
    <name type="synonym">Wasp</name>
    <dbReference type="NCBI Taxonomy" id="30214"/>
    <lineage>
        <taxon>Eukaryota</taxon>
        <taxon>Metazoa</taxon>
        <taxon>Ecdysozoa</taxon>
        <taxon>Arthropoda</taxon>
        <taxon>Hexapoda</taxon>
        <taxon>Insecta</taxon>
        <taxon>Pterygota</taxon>
        <taxon>Neoptera</taxon>
        <taxon>Endopterygota</taxon>
        <taxon>Hymenoptera</taxon>
        <taxon>Apocrita</taxon>
        <taxon>Aculeata</taxon>
        <taxon>Vespoidea</taxon>
        <taxon>Vespidae</taxon>
        <taxon>Vespinae</taxon>
        <taxon>Vespula</taxon>
    </lineage>
</organism>
<dbReference type="AlphaFoldDB" id="A0ABD2AF27"/>
<name>A0ABD2AF27_VESSQ</name>